<keyword evidence="12" id="KW-1185">Reference proteome</keyword>
<feature type="transmembrane region" description="Helical" evidence="9">
    <location>
        <begin position="256"/>
        <end position="279"/>
    </location>
</feature>
<feature type="transmembrane region" description="Helical" evidence="9">
    <location>
        <begin position="392"/>
        <end position="412"/>
    </location>
</feature>
<dbReference type="PRINTS" id="PR00171">
    <property type="entry name" value="SUGRTRNSPORT"/>
</dbReference>
<evidence type="ECO:0000256" key="8">
    <source>
        <dbReference type="RuleBase" id="RU003346"/>
    </source>
</evidence>
<keyword evidence="4 9" id="KW-1133">Transmembrane helix</keyword>
<dbReference type="Proteomes" id="UP000466442">
    <property type="component" value="Unassembled WGS sequence"/>
</dbReference>
<reference evidence="11" key="1">
    <citation type="journal article" date="2021" name="Mol. Ecol. Resour.">
        <title>Apolygus lucorum genome provides insights into omnivorousness and mesophyll feeding.</title>
        <authorList>
            <person name="Liu Y."/>
            <person name="Liu H."/>
            <person name="Wang H."/>
            <person name="Huang T."/>
            <person name="Liu B."/>
            <person name="Yang B."/>
            <person name="Yin L."/>
            <person name="Li B."/>
            <person name="Zhang Y."/>
            <person name="Zhang S."/>
            <person name="Jiang F."/>
            <person name="Zhang X."/>
            <person name="Ren Y."/>
            <person name="Wang B."/>
            <person name="Wang S."/>
            <person name="Lu Y."/>
            <person name="Wu K."/>
            <person name="Fan W."/>
            <person name="Wang G."/>
        </authorList>
    </citation>
    <scope>NUCLEOTIDE SEQUENCE</scope>
    <source>
        <strain evidence="11">12Hb</strain>
    </source>
</reference>
<evidence type="ECO:0000256" key="9">
    <source>
        <dbReference type="SAM" id="Phobius"/>
    </source>
</evidence>
<dbReference type="InterPro" id="IPR003663">
    <property type="entry name" value="Sugar/inositol_transpt"/>
</dbReference>
<comment type="caution">
    <text evidence="11">The sequence shown here is derived from an EMBL/GenBank/DDBJ whole genome shotgun (WGS) entry which is preliminary data.</text>
</comment>
<keyword evidence="5 9" id="KW-0472">Membrane</keyword>
<organism evidence="11 12">
    <name type="scientific">Apolygus lucorum</name>
    <name type="common">Small green plant bug</name>
    <name type="synonym">Lygocoris lucorum</name>
    <dbReference type="NCBI Taxonomy" id="248454"/>
    <lineage>
        <taxon>Eukaryota</taxon>
        <taxon>Metazoa</taxon>
        <taxon>Ecdysozoa</taxon>
        <taxon>Arthropoda</taxon>
        <taxon>Hexapoda</taxon>
        <taxon>Insecta</taxon>
        <taxon>Pterygota</taxon>
        <taxon>Neoptera</taxon>
        <taxon>Paraneoptera</taxon>
        <taxon>Hemiptera</taxon>
        <taxon>Heteroptera</taxon>
        <taxon>Panheteroptera</taxon>
        <taxon>Cimicomorpha</taxon>
        <taxon>Miridae</taxon>
        <taxon>Mirini</taxon>
        <taxon>Apolygus</taxon>
    </lineage>
</organism>
<dbReference type="Pfam" id="PF00083">
    <property type="entry name" value="Sugar_tr"/>
    <property type="match status" value="1"/>
</dbReference>
<evidence type="ECO:0000256" key="2">
    <source>
        <dbReference type="ARBA" id="ARBA00022475"/>
    </source>
</evidence>
<dbReference type="GO" id="GO:0051119">
    <property type="term" value="F:sugar transmembrane transporter activity"/>
    <property type="evidence" value="ECO:0007669"/>
    <property type="project" value="InterPro"/>
</dbReference>
<keyword evidence="2" id="KW-1003">Cell membrane</keyword>
<dbReference type="EMBL" id="WIXP02000006">
    <property type="protein sequence ID" value="KAF6209249.1"/>
    <property type="molecule type" value="Genomic_DNA"/>
</dbReference>
<evidence type="ECO:0000256" key="1">
    <source>
        <dbReference type="ARBA" id="ARBA00004651"/>
    </source>
</evidence>
<dbReference type="PROSITE" id="PS50850">
    <property type="entry name" value="MFS"/>
    <property type="match status" value="1"/>
</dbReference>
<keyword evidence="3 9" id="KW-0812">Transmembrane</keyword>
<dbReference type="InterPro" id="IPR005829">
    <property type="entry name" value="Sugar_transporter_CS"/>
</dbReference>
<comment type="subcellular location">
    <subcellularLocation>
        <location evidence="1">Cell membrane</location>
        <topology evidence="1">Multi-pass membrane protein</topology>
    </subcellularLocation>
</comment>
<dbReference type="SUPFAM" id="SSF103473">
    <property type="entry name" value="MFS general substrate transporter"/>
    <property type="match status" value="1"/>
</dbReference>
<name>A0A8S9XKV5_APOLU</name>
<feature type="transmembrane region" description="Helical" evidence="9">
    <location>
        <begin position="118"/>
        <end position="137"/>
    </location>
</feature>
<sequence>MQPTKGKPAAINSKTPQYLVTLAATLLVFAGGTTIGWSSPALHRYDEKNSTLPIHPSTAESSWISSLLTVGALIGALPSGYLADLFGRKRAMQLVAVPLLVSWVMIVFAQTVTLVCAARLIAGISLGAICTLVPMYINEISEDSIRGILGSSFQLLVTSGIVFEYFIGAVMSYNTIAYSAAIVPVIFLFAFCGCPETPTYLLKKGRREEAARSLQSLRGIGSDISKEMQGLEYDLEAKSGPRMSFIKALSLRENRMGVIISLGMMFCQQFSGINIVVFYASKIFNAAGSTLDPQVCTILVGLAQVVATLISLFLVDTAGRKILLQISAASMVVLLSVLGFYFKLKDGGEDVSSLSLVPIVALVSYVMLFGIGFGPIPWMMTGEVLPDDIKSICSGLAVSTNWTLAFVLTLSFQSVTDTIGNAGTYWSLAAINALSFIFITFVVVETKGKSLQEIQQELAGKKSQPDQLV</sequence>
<keyword evidence="8" id="KW-0813">Transport</keyword>
<comment type="similarity">
    <text evidence="7">Belongs to the major facilitator superfamily. Sugar transporter (TC 2.A.1.1) family. Trehalose transporter subfamily.</text>
</comment>
<feature type="transmembrane region" description="Helical" evidence="9">
    <location>
        <begin position="354"/>
        <end position="380"/>
    </location>
</feature>
<dbReference type="GO" id="GO:0005886">
    <property type="term" value="C:plasma membrane"/>
    <property type="evidence" value="ECO:0007669"/>
    <property type="project" value="UniProtKB-SubCell"/>
</dbReference>
<evidence type="ECO:0000313" key="12">
    <source>
        <dbReference type="Proteomes" id="UP000466442"/>
    </source>
</evidence>
<dbReference type="NCBIfam" id="TIGR00879">
    <property type="entry name" value="SP"/>
    <property type="match status" value="1"/>
</dbReference>
<feature type="transmembrane region" description="Helical" evidence="9">
    <location>
        <begin position="149"/>
        <end position="170"/>
    </location>
</feature>
<dbReference type="PANTHER" id="PTHR48021:SF1">
    <property type="entry name" value="GH07001P-RELATED"/>
    <property type="match status" value="1"/>
</dbReference>
<gene>
    <name evidence="11" type="ORF">GE061_014994</name>
</gene>
<evidence type="ECO:0000259" key="10">
    <source>
        <dbReference type="PROSITE" id="PS50850"/>
    </source>
</evidence>
<dbReference type="AlphaFoldDB" id="A0A8S9XKV5"/>
<evidence type="ECO:0000256" key="7">
    <source>
        <dbReference type="ARBA" id="ARBA00024348"/>
    </source>
</evidence>
<dbReference type="PROSITE" id="PS00216">
    <property type="entry name" value="SUGAR_TRANSPORT_1"/>
    <property type="match status" value="1"/>
</dbReference>
<evidence type="ECO:0000256" key="4">
    <source>
        <dbReference type="ARBA" id="ARBA00022989"/>
    </source>
</evidence>
<dbReference type="InterPro" id="IPR044775">
    <property type="entry name" value="MFS_ERD6/Tret1-like"/>
</dbReference>
<feature type="transmembrane region" description="Helical" evidence="9">
    <location>
        <begin position="424"/>
        <end position="444"/>
    </location>
</feature>
<feature type="transmembrane region" description="Helical" evidence="9">
    <location>
        <begin position="94"/>
        <end position="112"/>
    </location>
</feature>
<keyword evidence="6" id="KW-0325">Glycoprotein</keyword>
<accession>A0A8S9XKV5</accession>
<dbReference type="Gene3D" id="1.20.1250.20">
    <property type="entry name" value="MFS general substrate transporter like domains"/>
    <property type="match status" value="1"/>
</dbReference>
<feature type="transmembrane region" description="Helical" evidence="9">
    <location>
        <begin position="322"/>
        <end position="342"/>
    </location>
</feature>
<dbReference type="InterPro" id="IPR050549">
    <property type="entry name" value="MFS_Trehalose_Transporter"/>
</dbReference>
<feature type="transmembrane region" description="Helical" evidence="9">
    <location>
        <begin position="291"/>
        <end position="315"/>
    </location>
</feature>
<protein>
    <recommendedName>
        <fullName evidence="10">Major facilitator superfamily (MFS) profile domain-containing protein</fullName>
    </recommendedName>
</protein>
<proteinExistence type="inferred from homology"/>
<dbReference type="PROSITE" id="PS00217">
    <property type="entry name" value="SUGAR_TRANSPORT_2"/>
    <property type="match status" value="1"/>
</dbReference>
<dbReference type="OrthoDB" id="6612291at2759"/>
<dbReference type="PANTHER" id="PTHR48021">
    <property type="match status" value="1"/>
</dbReference>
<dbReference type="InterPro" id="IPR005828">
    <property type="entry name" value="MFS_sugar_transport-like"/>
</dbReference>
<feature type="transmembrane region" description="Helical" evidence="9">
    <location>
        <begin position="176"/>
        <end position="194"/>
    </location>
</feature>
<feature type="transmembrane region" description="Helical" evidence="9">
    <location>
        <begin position="62"/>
        <end position="82"/>
    </location>
</feature>
<dbReference type="CDD" id="cd17358">
    <property type="entry name" value="MFS_GLUT6_8_Class3_like"/>
    <property type="match status" value="1"/>
</dbReference>
<evidence type="ECO:0000256" key="5">
    <source>
        <dbReference type="ARBA" id="ARBA00023136"/>
    </source>
</evidence>
<evidence type="ECO:0000256" key="6">
    <source>
        <dbReference type="ARBA" id="ARBA00023180"/>
    </source>
</evidence>
<dbReference type="InterPro" id="IPR036259">
    <property type="entry name" value="MFS_trans_sf"/>
</dbReference>
<evidence type="ECO:0000313" key="11">
    <source>
        <dbReference type="EMBL" id="KAF6209249.1"/>
    </source>
</evidence>
<evidence type="ECO:0000256" key="3">
    <source>
        <dbReference type="ARBA" id="ARBA00022692"/>
    </source>
</evidence>
<dbReference type="FunFam" id="1.20.1250.20:FF:000055">
    <property type="entry name" value="Facilitated trehalose transporter Tret1-2 homolog"/>
    <property type="match status" value="1"/>
</dbReference>
<feature type="domain" description="Major facilitator superfamily (MFS) profile" evidence="10">
    <location>
        <begin position="20"/>
        <end position="447"/>
    </location>
</feature>
<dbReference type="InterPro" id="IPR020846">
    <property type="entry name" value="MFS_dom"/>
</dbReference>